<evidence type="ECO:0000313" key="1">
    <source>
        <dbReference type="EMBL" id="MXQ06939.1"/>
    </source>
</evidence>
<comment type="caution">
    <text evidence="1">The sequence shown here is derived from an EMBL/GenBank/DDBJ whole genome shotgun (WGS) entry which is preliminary data.</text>
</comment>
<keyword evidence="2" id="KW-1185">Reference proteome</keyword>
<evidence type="ECO:0000313" key="2">
    <source>
        <dbReference type="Proteomes" id="UP000480350"/>
    </source>
</evidence>
<gene>
    <name evidence="1" type="ORF">GQ651_03670</name>
</gene>
<proteinExistence type="predicted"/>
<sequence length="146" mass="16231">MPFPDFVEELLCWGWIDSVPRKVDSERSATRVSRRKPKSAWSGVNKRLVEKARSERAMTEAGEAAIAVAKENGMWTFLDDVEAGVVPDDLGRALGPLRERWDAWPKTYRRAWLEKIKSARTGATREKRIAACASAASADTPKAGLS</sequence>
<dbReference type="RefSeq" id="WP_160762850.1">
    <property type="nucleotide sequence ID" value="NZ_WUPT01000001.1"/>
</dbReference>
<dbReference type="Pfam" id="PF13376">
    <property type="entry name" value="OmdA"/>
    <property type="match status" value="1"/>
</dbReference>
<evidence type="ECO:0008006" key="3">
    <source>
        <dbReference type="Google" id="ProtNLM"/>
    </source>
</evidence>
<dbReference type="Proteomes" id="UP000480350">
    <property type="component" value="Unassembled WGS sequence"/>
</dbReference>
<dbReference type="AlphaFoldDB" id="A0A7C9NCU2"/>
<name>A0A7C9NCU2_9RHOB</name>
<organism evidence="1 2">
    <name type="scientific">Kangsaoukella pontilimi</name>
    <dbReference type="NCBI Taxonomy" id="2691042"/>
    <lineage>
        <taxon>Bacteria</taxon>
        <taxon>Pseudomonadati</taxon>
        <taxon>Pseudomonadota</taxon>
        <taxon>Alphaproteobacteria</taxon>
        <taxon>Rhodobacterales</taxon>
        <taxon>Paracoccaceae</taxon>
        <taxon>Kangsaoukella</taxon>
    </lineage>
</organism>
<protein>
    <recommendedName>
        <fullName evidence="3">Bacteriocin resistance YdeI/OmpD-like protein</fullName>
    </recommendedName>
</protein>
<reference evidence="1 2" key="1">
    <citation type="submission" date="2019-12" db="EMBL/GenBank/DDBJ databases">
        <authorList>
            <person name="Lee S.D."/>
        </authorList>
    </citation>
    <scope>NUCLEOTIDE SEQUENCE [LARGE SCALE GENOMIC DNA]</scope>
    <source>
        <strain evidence="1 2">GH1-50</strain>
    </source>
</reference>
<accession>A0A7C9NCU2</accession>
<reference evidence="1 2" key="2">
    <citation type="submission" date="2020-03" db="EMBL/GenBank/DDBJ databases">
        <title>Kangsaoukella pontilimi gen. nov., sp. nov., a new member of the family Rhodobacteraceae isolated from a tidal mudflat.</title>
        <authorList>
            <person name="Kim I.S."/>
        </authorList>
    </citation>
    <scope>NUCLEOTIDE SEQUENCE [LARGE SCALE GENOMIC DNA]</scope>
    <source>
        <strain evidence="1 2">GH1-50</strain>
    </source>
</reference>
<dbReference type="EMBL" id="WUPT01000001">
    <property type="protein sequence ID" value="MXQ06939.1"/>
    <property type="molecule type" value="Genomic_DNA"/>
</dbReference>